<proteinExistence type="predicted"/>
<dbReference type="AlphaFoldDB" id="A0A5C6ZHW2"/>
<keyword evidence="3" id="KW-1185">Reference proteome</keyword>
<evidence type="ECO:0000313" key="2">
    <source>
        <dbReference type="EMBL" id="TXD89339.1"/>
    </source>
</evidence>
<name>A0A5C6ZHW2_9FLAO</name>
<evidence type="ECO:0000256" key="1">
    <source>
        <dbReference type="SAM" id="SignalP"/>
    </source>
</evidence>
<dbReference type="EMBL" id="VORO01000007">
    <property type="protein sequence ID" value="TXD89339.1"/>
    <property type="molecule type" value="Genomic_DNA"/>
</dbReference>
<evidence type="ECO:0000313" key="3">
    <source>
        <dbReference type="Proteomes" id="UP000321578"/>
    </source>
</evidence>
<dbReference type="Proteomes" id="UP000321578">
    <property type="component" value="Unassembled WGS sequence"/>
</dbReference>
<dbReference type="RefSeq" id="WP_147086093.1">
    <property type="nucleotide sequence ID" value="NZ_VORO01000007.1"/>
</dbReference>
<comment type="caution">
    <text evidence="2">The sequence shown here is derived from an EMBL/GenBank/DDBJ whole genome shotgun (WGS) entry which is preliminary data.</text>
</comment>
<evidence type="ECO:0008006" key="4">
    <source>
        <dbReference type="Google" id="ProtNLM"/>
    </source>
</evidence>
<keyword evidence="1" id="KW-0732">Signal</keyword>
<organism evidence="2 3">
    <name type="scientific">Subsaximicrobium wynnwilliamsii</name>
    <dbReference type="NCBI Taxonomy" id="291179"/>
    <lineage>
        <taxon>Bacteria</taxon>
        <taxon>Pseudomonadati</taxon>
        <taxon>Bacteroidota</taxon>
        <taxon>Flavobacteriia</taxon>
        <taxon>Flavobacteriales</taxon>
        <taxon>Flavobacteriaceae</taxon>
        <taxon>Subsaximicrobium</taxon>
    </lineage>
</organism>
<feature type="signal peptide" evidence="1">
    <location>
        <begin position="1"/>
        <end position="24"/>
    </location>
</feature>
<sequence>MKKTASARCVGFLFAVVLQLRNSAANPFNSFRKQPSVLELFSINEKNSICKMRRFFICSSVAASEQRS</sequence>
<feature type="chain" id="PRO_5023080940" description="Secreted protein" evidence="1">
    <location>
        <begin position="25"/>
        <end position="68"/>
    </location>
</feature>
<protein>
    <recommendedName>
        <fullName evidence="4">Secreted protein</fullName>
    </recommendedName>
</protein>
<gene>
    <name evidence="2" type="ORF">ESY86_08075</name>
</gene>
<accession>A0A5C6ZHW2</accession>
<reference evidence="2 3" key="1">
    <citation type="submission" date="2019-08" db="EMBL/GenBank/DDBJ databases">
        <title>Genomes of Subsaximicrobium wynnwilliamsii strains.</title>
        <authorList>
            <person name="Bowman J.P."/>
        </authorList>
    </citation>
    <scope>NUCLEOTIDE SEQUENCE [LARGE SCALE GENOMIC DNA]</scope>
    <source>
        <strain evidence="2 3">2-80-2</strain>
    </source>
</reference>